<protein>
    <submittedName>
        <fullName evidence="1">Uncharacterized protein</fullName>
    </submittedName>
</protein>
<gene>
    <name evidence="1" type="ORF">F964_02603</name>
</gene>
<dbReference type="eggNOG" id="ENOG5031RJE">
    <property type="taxonomic scope" value="Bacteria"/>
</dbReference>
<reference evidence="1 2" key="1">
    <citation type="submission" date="2013-02" db="EMBL/GenBank/DDBJ databases">
        <title>The Genome Sequence of Acinetobacter guillouiae NIPH 991.</title>
        <authorList>
            <consortium name="The Broad Institute Genome Sequencing Platform"/>
            <consortium name="The Broad Institute Genome Sequencing Center for Infectious Disease"/>
            <person name="Cerqueira G."/>
            <person name="Feldgarden M."/>
            <person name="Courvalin P."/>
            <person name="Perichon B."/>
            <person name="Grillot-Courvalin C."/>
            <person name="Clermont D."/>
            <person name="Rocha E."/>
            <person name="Yoon E.-J."/>
            <person name="Nemec A."/>
            <person name="Walker B."/>
            <person name="Young S.K."/>
            <person name="Zeng Q."/>
            <person name="Gargeya S."/>
            <person name="Fitzgerald M."/>
            <person name="Haas B."/>
            <person name="Abouelleil A."/>
            <person name="Alvarado L."/>
            <person name="Arachchi H.M."/>
            <person name="Berlin A.M."/>
            <person name="Chapman S.B."/>
            <person name="Dewar J."/>
            <person name="Goldberg J."/>
            <person name="Griggs A."/>
            <person name="Gujja S."/>
            <person name="Hansen M."/>
            <person name="Howarth C."/>
            <person name="Imamovic A."/>
            <person name="Larimer J."/>
            <person name="McCowan C."/>
            <person name="Murphy C."/>
            <person name="Neiman D."/>
            <person name="Pearson M."/>
            <person name="Priest M."/>
            <person name="Roberts A."/>
            <person name="Saif S."/>
            <person name="Shea T."/>
            <person name="Sisk P."/>
            <person name="Sykes S."/>
            <person name="Wortman J."/>
            <person name="Nusbaum C."/>
            <person name="Birren B."/>
        </authorList>
    </citation>
    <scope>NUCLEOTIDE SEQUENCE [LARGE SCALE GENOMIC DNA]</scope>
    <source>
        <strain evidence="1 2">NIPH 991</strain>
    </source>
</reference>
<accession>N8YBZ6</accession>
<dbReference type="AlphaFoldDB" id="N8YBZ6"/>
<keyword evidence="2" id="KW-1185">Reference proteome</keyword>
<dbReference type="EMBL" id="APPJ01000011">
    <property type="protein sequence ID" value="ENV16855.1"/>
    <property type="molecule type" value="Genomic_DNA"/>
</dbReference>
<dbReference type="Proteomes" id="UP000013148">
    <property type="component" value="Unassembled WGS sequence"/>
</dbReference>
<sequence length="160" mass="18198">MNNNLSIFGLGVIGSLTVATATANTALDLTPMLQDRFEKNCAVRDGYDLHDKNQEIQSILKKYIIKEEFEEQQAYATTVFTLKNTTYRGLVVKKIEFAWGRSHTLSEILYFDLFTPSAKQQFHKIGWNKKQIVADAGLVITKQGKLTTVQCYWPEKNTAE</sequence>
<dbReference type="PATRIC" id="fig|1217656.3.peg.2548"/>
<evidence type="ECO:0000313" key="2">
    <source>
        <dbReference type="Proteomes" id="UP000013148"/>
    </source>
</evidence>
<proteinExistence type="predicted"/>
<comment type="caution">
    <text evidence="1">The sequence shown here is derived from an EMBL/GenBank/DDBJ whole genome shotgun (WGS) entry which is preliminary data.</text>
</comment>
<organism evidence="1 2">
    <name type="scientific">Acinetobacter guillouiae NIPH 991</name>
    <dbReference type="NCBI Taxonomy" id="1217656"/>
    <lineage>
        <taxon>Bacteria</taxon>
        <taxon>Pseudomonadati</taxon>
        <taxon>Pseudomonadota</taxon>
        <taxon>Gammaproteobacteria</taxon>
        <taxon>Moraxellales</taxon>
        <taxon>Moraxellaceae</taxon>
        <taxon>Acinetobacter</taxon>
    </lineage>
</organism>
<name>N8YBZ6_ACIGI</name>
<dbReference type="RefSeq" id="WP_004820685.1">
    <property type="nucleotide sequence ID" value="NZ_KB849456.1"/>
</dbReference>
<dbReference type="HOGENOM" id="CLU_1709304_0_0_6"/>
<evidence type="ECO:0000313" key="1">
    <source>
        <dbReference type="EMBL" id="ENV16855.1"/>
    </source>
</evidence>